<proteinExistence type="predicted"/>
<evidence type="ECO:0000313" key="6">
    <source>
        <dbReference type="EMBL" id="MFC4356746.1"/>
    </source>
</evidence>
<reference evidence="6 7" key="1">
    <citation type="journal article" date="2019" name="Int. J. Syst. Evol. Microbiol.">
        <title>The Global Catalogue of Microorganisms (GCM) 10K type strain sequencing project: providing services to taxonomists for standard genome sequencing and annotation.</title>
        <authorList>
            <consortium name="The Broad Institute Genomics Platform"/>
            <consortium name="The Broad Institute Genome Sequencing Center for Infectious Disease"/>
            <person name="Wu L."/>
            <person name="Ma J."/>
        </authorList>
    </citation>
    <scope>NUCLEOTIDE SEQUENCE [LARGE SCALE GENOMIC DNA]</scope>
    <source>
        <strain evidence="6 7">CGMCC 1.12553</strain>
    </source>
</reference>
<dbReference type="PANTHER" id="PTHR21419">
    <property type="match status" value="1"/>
</dbReference>
<evidence type="ECO:0000259" key="5">
    <source>
        <dbReference type="Pfam" id="PF13360"/>
    </source>
</evidence>
<name>A0ABD5P7M5_9EURY</name>
<dbReference type="InterPro" id="IPR002372">
    <property type="entry name" value="PQQ_rpt_dom"/>
</dbReference>
<feature type="domain" description="Pyrrolo-quinoline quinone repeat" evidence="5">
    <location>
        <begin position="307"/>
        <end position="413"/>
    </location>
</feature>
<dbReference type="Proteomes" id="UP001595921">
    <property type="component" value="Unassembled WGS sequence"/>
</dbReference>
<keyword evidence="4" id="KW-0472">Membrane</keyword>
<sequence length="416" mass="43120">MRAATAVAVVAIVTVLVGVGALAVGGLGGVGGIGDEGRLVERWVSDPGTEAGGNHHEPAVANGTVFAPVSGSRGQTECALVAYGADDGTERWRAPVPDANCTIHAVADPTVADYDDDGVHEVLAASTTEELVAYDPETGDREFSFPLSRYGYSAPVVADVTPGGGEEIVVTDVAGVTFVLGPDGTERWRVDTDQHVETAPTVADFDADGTRETLVAGDRALVLLGPDGEVEWEHPTDDRLAAWVTTADADGDPAVEVFAAFTRGEVVAVDGASGETEWRREVGRFPAVHDAGDGDGDGAVELYVGTRDGTVRALDATTGETEWATPVAEGLQMMPPPVLGDVDGGVGGGDPGPELVVASNDGTVTVLDPDGTVRTTYSRDQPVYTHPVFADVDGDGDREVFVMYSDGRVVALDYRS</sequence>
<dbReference type="InterPro" id="IPR015943">
    <property type="entry name" value="WD40/YVTN_repeat-like_dom_sf"/>
</dbReference>
<dbReference type="InterPro" id="IPR045232">
    <property type="entry name" value="FAM234"/>
</dbReference>
<dbReference type="EMBL" id="JBHSDS010000002">
    <property type="protein sequence ID" value="MFC4356746.1"/>
    <property type="molecule type" value="Genomic_DNA"/>
</dbReference>
<dbReference type="Pfam" id="PF13360">
    <property type="entry name" value="PQQ_2"/>
    <property type="match status" value="3"/>
</dbReference>
<dbReference type="GO" id="GO:0016020">
    <property type="term" value="C:membrane"/>
    <property type="evidence" value="ECO:0007669"/>
    <property type="project" value="UniProtKB-SubCell"/>
</dbReference>
<dbReference type="SUPFAM" id="SSF69318">
    <property type="entry name" value="Integrin alpha N-terminal domain"/>
    <property type="match status" value="1"/>
</dbReference>
<organism evidence="6 7">
    <name type="scientific">Halobium salinum</name>
    <dbReference type="NCBI Taxonomy" id="1364940"/>
    <lineage>
        <taxon>Archaea</taxon>
        <taxon>Methanobacteriati</taxon>
        <taxon>Methanobacteriota</taxon>
        <taxon>Stenosarchaea group</taxon>
        <taxon>Halobacteria</taxon>
        <taxon>Halobacteriales</taxon>
        <taxon>Haloferacaceae</taxon>
        <taxon>Halobium</taxon>
    </lineage>
</organism>
<comment type="subcellular location">
    <subcellularLocation>
        <location evidence="1">Membrane</location>
        <topology evidence="1">Single-pass membrane protein</topology>
    </subcellularLocation>
</comment>
<keyword evidence="3" id="KW-1133">Transmembrane helix</keyword>
<dbReference type="PANTHER" id="PTHR21419:SF30">
    <property type="entry name" value="IG-LIKE DOMAIN-CONTAINING PROTEIN"/>
    <property type="match status" value="1"/>
</dbReference>
<feature type="domain" description="Pyrrolo-quinoline quinone repeat" evidence="5">
    <location>
        <begin position="162"/>
        <end position="287"/>
    </location>
</feature>
<keyword evidence="2" id="KW-0812">Transmembrane</keyword>
<evidence type="ECO:0000256" key="2">
    <source>
        <dbReference type="ARBA" id="ARBA00022692"/>
    </source>
</evidence>
<accession>A0ABD5P7M5</accession>
<dbReference type="SMART" id="SM00564">
    <property type="entry name" value="PQQ"/>
    <property type="match status" value="5"/>
</dbReference>
<dbReference type="Gene3D" id="2.40.10.480">
    <property type="match status" value="2"/>
</dbReference>
<dbReference type="RefSeq" id="WP_267625182.1">
    <property type="nucleotide sequence ID" value="NZ_JAODIW010000010.1"/>
</dbReference>
<evidence type="ECO:0000256" key="1">
    <source>
        <dbReference type="ARBA" id="ARBA00004167"/>
    </source>
</evidence>
<gene>
    <name evidence="6" type="ORF">ACFO0N_02155</name>
</gene>
<evidence type="ECO:0000256" key="4">
    <source>
        <dbReference type="ARBA" id="ARBA00023136"/>
    </source>
</evidence>
<evidence type="ECO:0000256" key="3">
    <source>
        <dbReference type="ARBA" id="ARBA00022989"/>
    </source>
</evidence>
<comment type="caution">
    <text evidence="6">The sequence shown here is derived from an EMBL/GenBank/DDBJ whole genome shotgun (WGS) entry which is preliminary data.</text>
</comment>
<evidence type="ECO:0000313" key="7">
    <source>
        <dbReference type="Proteomes" id="UP001595921"/>
    </source>
</evidence>
<dbReference type="InterPro" id="IPR028994">
    <property type="entry name" value="Integrin_alpha_N"/>
</dbReference>
<feature type="domain" description="Pyrrolo-quinoline quinone repeat" evidence="5">
    <location>
        <begin position="42"/>
        <end position="140"/>
    </location>
</feature>
<protein>
    <submittedName>
        <fullName evidence="6">PQQ-binding-like beta-propeller repeat protein</fullName>
    </submittedName>
</protein>
<dbReference type="Gene3D" id="2.130.10.10">
    <property type="entry name" value="YVTN repeat-like/Quinoprotein amine dehydrogenase"/>
    <property type="match status" value="1"/>
</dbReference>
<dbReference type="InterPro" id="IPR018391">
    <property type="entry name" value="PQQ_b-propeller_rpt"/>
</dbReference>
<keyword evidence="7" id="KW-1185">Reference proteome</keyword>
<dbReference type="AlphaFoldDB" id="A0ABD5P7M5"/>